<feature type="compositionally biased region" description="Basic and acidic residues" evidence="1">
    <location>
        <begin position="510"/>
        <end position="523"/>
    </location>
</feature>
<feature type="compositionally biased region" description="Basic and acidic residues" evidence="1">
    <location>
        <begin position="414"/>
        <end position="433"/>
    </location>
</feature>
<dbReference type="InterPro" id="IPR027851">
    <property type="entry name" value="DUF4628"/>
</dbReference>
<gene>
    <name evidence="2" type="ORF">Z043_101098</name>
</gene>
<evidence type="ECO:0000256" key="1">
    <source>
        <dbReference type="SAM" id="MobiDB-lite"/>
    </source>
</evidence>
<feature type="compositionally biased region" description="Basic and acidic residues" evidence="1">
    <location>
        <begin position="441"/>
        <end position="459"/>
    </location>
</feature>
<dbReference type="Pfam" id="PF15429">
    <property type="entry name" value="DUF4628"/>
    <property type="match status" value="1"/>
</dbReference>
<feature type="region of interest" description="Disordered" evidence="1">
    <location>
        <begin position="414"/>
        <end position="530"/>
    </location>
</feature>
<comment type="caution">
    <text evidence="2">The sequence shown here is derived from an EMBL/GenBank/DDBJ whole genome shotgun (WGS) entry which is preliminary data.</text>
</comment>
<accession>A0A0P7VAK9</accession>
<proteinExistence type="predicted"/>
<reference evidence="2 3" key="1">
    <citation type="submission" date="2015-08" db="EMBL/GenBank/DDBJ databases">
        <title>The genome of the Asian arowana (Scleropages formosus).</title>
        <authorList>
            <person name="Tan M.H."/>
            <person name="Gan H.M."/>
            <person name="Croft L.J."/>
            <person name="Austin C.M."/>
        </authorList>
    </citation>
    <scope>NUCLEOTIDE SEQUENCE [LARGE SCALE GENOMIC DNA]</scope>
    <source>
        <strain evidence="2">Aro1</strain>
    </source>
</reference>
<feature type="compositionally biased region" description="Polar residues" evidence="1">
    <location>
        <begin position="254"/>
        <end position="268"/>
    </location>
</feature>
<protein>
    <recommendedName>
        <fullName evidence="4">Carboxyl-terminal PDZ ligand of neuronal nitric oxide synthase protein-like</fullName>
    </recommendedName>
</protein>
<dbReference type="STRING" id="113540.ENSSFOP00015074510"/>
<feature type="compositionally biased region" description="Low complexity" evidence="1">
    <location>
        <begin position="269"/>
        <end position="289"/>
    </location>
</feature>
<evidence type="ECO:0000313" key="2">
    <source>
        <dbReference type="EMBL" id="KPP79332.1"/>
    </source>
</evidence>
<organism evidence="2 3">
    <name type="scientific">Scleropages formosus</name>
    <name type="common">Asian bonytongue</name>
    <name type="synonym">Osteoglossum formosum</name>
    <dbReference type="NCBI Taxonomy" id="113540"/>
    <lineage>
        <taxon>Eukaryota</taxon>
        <taxon>Metazoa</taxon>
        <taxon>Chordata</taxon>
        <taxon>Craniata</taxon>
        <taxon>Vertebrata</taxon>
        <taxon>Euteleostomi</taxon>
        <taxon>Actinopterygii</taxon>
        <taxon>Neopterygii</taxon>
        <taxon>Teleostei</taxon>
        <taxon>Osteoglossocephala</taxon>
        <taxon>Osteoglossomorpha</taxon>
        <taxon>Osteoglossiformes</taxon>
        <taxon>Osteoglossidae</taxon>
        <taxon>Scleropages</taxon>
    </lineage>
</organism>
<sequence>MLLPASSQLPASAPLSVHHQIQLLQQQLQQQQQQTQVAVAQVHLLKDQLSAEAAARIEAQARVHQLLLQNKDLLQHVSLLVKQIQELELKLSGHSSMGSQDSLLEITFRANVPPVLCDPSTPKPEEVVLPQLNDGTQLSQPLSSPLGTDSCLVKLECFRFLPGPPQQDRGQGPIVASQDEFLGSLEFLKFRESGIASEYESNTDESDDRDSWGHDESTLRLFNVLNKAAPSDSLEDEIALDLYSKIDQSIFENSSTAHQPKFQNSRSTAPLSRRSATSPSSPAVPADVSGAGMLRTGSSQHLKNALNLGKAMGAKVNDLLRRKDPSSLGDVGVTEVNKIAGAAWACMDRDTLSIMGSSLFGQDSFPRLNPPPPTSKKRLPRALKTTQDMMISSDPVVATPEISDSCISSPEEVPLFRKDGCTDPQEGGKKGVERGAGLSEIKAEKDSAANLDKPAEIGKAEPSQLQLSVPDLIHKDHLDPPQKPGCQQVRMASTPCSGKPGCRISLSDSDLEKNSEETEEPHPDLLSQIS</sequence>
<evidence type="ECO:0000313" key="3">
    <source>
        <dbReference type="Proteomes" id="UP000034805"/>
    </source>
</evidence>
<dbReference type="Proteomes" id="UP000034805">
    <property type="component" value="Unassembled WGS sequence"/>
</dbReference>
<evidence type="ECO:0008006" key="4">
    <source>
        <dbReference type="Google" id="ProtNLM"/>
    </source>
</evidence>
<feature type="region of interest" description="Disordered" evidence="1">
    <location>
        <begin position="254"/>
        <end position="295"/>
    </location>
</feature>
<name>A0A0P7VAK9_SCLFO</name>
<dbReference type="AlphaFoldDB" id="A0A0P7VAK9"/>
<dbReference type="EMBL" id="JARO02000233">
    <property type="protein sequence ID" value="KPP79332.1"/>
    <property type="molecule type" value="Genomic_DNA"/>
</dbReference>